<keyword evidence="2" id="KW-0812">Transmembrane</keyword>
<feature type="compositionally biased region" description="Polar residues" evidence="1">
    <location>
        <begin position="90"/>
        <end position="104"/>
    </location>
</feature>
<name>A0ABT1NTU3_9MICC</name>
<comment type="caution">
    <text evidence="4">The sequence shown here is derived from an EMBL/GenBank/DDBJ whole genome shotgun (WGS) entry which is preliminary data.</text>
</comment>
<protein>
    <submittedName>
        <fullName evidence="4">Anti-sigma factor</fullName>
    </submittedName>
</protein>
<dbReference type="Pfam" id="PF10099">
    <property type="entry name" value="RskA_C"/>
    <property type="match status" value="1"/>
</dbReference>
<keyword evidence="2" id="KW-1133">Transmembrane helix</keyword>
<keyword evidence="2" id="KW-0472">Membrane</keyword>
<gene>
    <name evidence="4" type="ORF">NNX28_11250</name>
</gene>
<feature type="transmembrane region" description="Helical" evidence="2">
    <location>
        <begin position="137"/>
        <end position="155"/>
    </location>
</feature>
<dbReference type="InterPro" id="IPR018764">
    <property type="entry name" value="RskA_C"/>
</dbReference>
<evidence type="ECO:0000256" key="1">
    <source>
        <dbReference type="SAM" id="MobiDB-lite"/>
    </source>
</evidence>
<accession>A0ABT1NTU3</accession>
<evidence type="ECO:0000259" key="3">
    <source>
        <dbReference type="Pfam" id="PF10099"/>
    </source>
</evidence>
<evidence type="ECO:0000313" key="5">
    <source>
        <dbReference type="Proteomes" id="UP001206924"/>
    </source>
</evidence>
<reference evidence="4 5" key="1">
    <citation type="submission" date="2022-07" db="EMBL/GenBank/DDBJ databases">
        <title>Novel species in genus Arthrobacter.</title>
        <authorList>
            <person name="Liu Y."/>
        </authorList>
    </citation>
    <scope>NUCLEOTIDE SEQUENCE [LARGE SCALE GENOMIC DNA]</scope>
    <source>
        <strain evidence="5">zg-Y859</strain>
    </source>
</reference>
<dbReference type="Proteomes" id="UP001206924">
    <property type="component" value="Unassembled WGS sequence"/>
</dbReference>
<feature type="region of interest" description="Disordered" evidence="1">
    <location>
        <begin position="252"/>
        <end position="272"/>
    </location>
</feature>
<sequence length="272" mass="28556">MQHLPPEALALCALGEAGPEDTAHLDNCTECAAEVSALQRVVTAGRTPPVPEGLPRPPSSVWESIHDRLGLGEAVRADPFGAAPSDEAVQASSLSDKNAETGTAPSPPPVQSSPSGATPVPLDAVRKRRERRRLPQVLGAAAAAVVLAAAGIWSISRILTDRSEVIAAVELAPLPAYSERGRAEVDQRSDGGRELVVTASGSDAQGFREVWLIAPDVQRMVSLGTMEGTEGRFTIPANLDLDEYPIVDISDEPFDGNPTHSGDSILRGVLDL</sequence>
<keyword evidence="5" id="KW-1185">Reference proteome</keyword>
<evidence type="ECO:0000313" key="4">
    <source>
        <dbReference type="EMBL" id="MCQ1950502.1"/>
    </source>
</evidence>
<proteinExistence type="predicted"/>
<organism evidence="4 5">
    <name type="scientific">Arthrobacter jinronghuae</name>
    <dbReference type="NCBI Taxonomy" id="2964609"/>
    <lineage>
        <taxon>Bacteria</taxon>
        <taxon>Bacillati</taxon>
        <taxon>Actinomycetota</taxon>
        <taxon>Actinomycetes</taxon>
        <taxon>Micrococcales</taxon>
        <taxon>Micrococcaceae</taxon>
        <taxon>Arthrobacter</taxon>
    </lineage>
</organism>
<feature type="region of interest" description="Disordered" evidence="1">
    <location>
        <begin position="85"/>
        <end position="121"/>
    </location>
</feature>
<evidence type="ECO:0000256" key="2">
    <source>
        <dbReference type="SAM" id="Phobius"/>
    </source>
</evidence>
<dbReference type="RefSeq" id="WP_255865803.1">
    <property type="nucleotide sequence ID" value="NZ_CP104263.1"/>
</dbReference>
<feature type="domain" description="Anti-sigma K factor RskA C-terminal" evidence="3">
    <location>
        <begin position="140"/>
        <end position="263"/>
    </location>
</feature>
<dbReference type="EMBL" id="JANFLP010000011">
    <property type="protein sequence ID" value="MCQ1950502.1"/>
    <property type="molecule type" value="Genomic_DNA"/>
</dbReference>